<dbReference type="Proteomes" id="UP000001699">
    <property type="component" value="Unassembled WGS sequence"/>
</dbReference>
<proteinExistence type="predicted"/>
<dbReference type="HOGENOM" id="CLU_023205_10_1_1"/>
<dbReference type="EMBL" id="DS499597">
    <property type="protein sequence ID" value="EDP51042.1"/>
    <property type="molecule type" value="Genomic_DNA"/>
</dbReference>
<dbReference type="GO" id="GO:0016491">
    <property type="term" value="F:oxidoreductase activity"/>
    <property type="evidence" value="ECO:0007669"/>
    <property type="project" value="UniProtKB-KW"/>
</dbReference>
<gene>
    <name evidence="3" type="ORF">AFUB_050440</name>
</gene>
<dbReference type="VEuPathDB" id="FungiDB:AFUB_050440"/>
<evidence type="ECO:0000259" key="2">
    <source>
        <dbReference type="Pfam" id="PF00248"/>
    </source>
</evidence>
<evidence type="ECO:0000256" key="1">
    <source>
        <dbReference type="ARBA" id="ARBA00023002"/>
    </source>
</evidence>
<keyword evidence="1" id="KW-0560">Oxidoreductase</keyword>
<dbReference type="FunFam" id="3.20.20.100:FF:000045">
    <property type="entry name" value="Aldo-keto reductase (AKR), putative"/>
    <property type="match status" value="1"/>
</dbReference>
<dbReference type="PANTHER" id="PTHR43827:SF8">
    <property type="entry name" value="ALDO_KETO REDUCTASE FAMILY PROTEIN"/>
    <property type="match status" value="1"/>
</dbReference>
<evidence type="ECO:0000313" key="3">
    <source>
        <dbReference type="EMBL" id="EDP51042.1"/>
    </source>
</evidence>
<dbReference type="PhylomeDB" id="B0Y202"/>
<keyword evidence="4" id="KW-1185">Reference proteome</keyword>
<feature type="domain" description="NADP-dependent oxidoreductase" evidence="2">
    <location>
        <begin position="38"/>
        <end position="237"/>
    </location>
</feature>
<reference evidence="3 4" key="1">
    <citation type="journal article" date="2008" name="PLoS Genet.">
        <title>Genomic islands in the pathogenic filamentous fungus Aspergillus fumigatus.</title>
        <authorList>
            <person name="Fedorova N.D."/>
            <person name="Khaldi N."/>
            <person name="Joardar V.S."/>
            <person name="Maiti R."/>
            <person name="Amedeo P."/>
            <person name="Anderson M.J."/>
            <person name="Crabtree J."/>
            <person name="Silva J.C."/>
            <person name="Badger J.H."/>
            <person name="Albarraq A."/>
            <person name="Angiuoli S."/>
            <person name="Bussey H."/>
            <person name="Bowyer P."/>
            <person name="Cotty P.J."/>
            <person name="Dyer P.S."/>
            <person name="Egan A."/>
            <person name="Galens K."/>
            <person name="Fraser-Liggett C.M."/>
            <person name="Haas B.J."/>
            <person name="Inman J.M."/>
            <person name="Kent R."/>
            <person name="Lemieux S."/>
            <person name="Malavazi I."/>
            <person name="Orvis J."/>
            <person name="Roemer T."/>
            <person name="Ronning C.M."/>
            <person name="Sundaram J.P."/>
            <person name="Sutton G."/>
            <person name="Turner G."/>
            <person name="Venter J.C."/>
            <person name="White O.R."/>
            <person name="Whitty B.R."/>
            <person name="Youngman P."/>
            <person name="Wolfe K.H."/>
            <person name="Goldman G.H."/>
            <person name="Wortman J.R."/>
            <person name="Jiang B."/>
            <person name="Denning D.W."/>
            <person name="Nierman W.C."/>
        </authorList>
    </citation>
    <scope>NUCLEOTIDE SEQUENCE [LARGE SCALE GENOMIC DNA]</scope>
    <source>
        <strain evidence="4">CBS 144.89 / FGSC A1163 / CEA10</strain>
    </source>
</reference>
<dbReference type="Pfam" id="PF00248">
    <property type="entry name" value="Aldo_ket_red"/>
    <property type="match status" value="1"/>
</dbReference>
<name>B0Y202_ASPFC</name>
<dbReference type="InterPro" id="IPR020471">
    <property type="entry name" value="AKR"/>
</dbReference>
<dbReference type="AlphaFoldDB" id="B0Y202"/>
<dbReference type="SMR" id="B0Y202"/>
<dbReference type="OrthoDB" id="5357513at2759"/>
<evidence type="ECO:0000313" key="4">
    <source>
        <dbReference type="Proteomes" id="UP000001699"/>
    </source>
</evidence>
<dbReference type="Gene3D" id="3.20.20.100">
    <property type="entry name" value="NADP-dependent oxidoreductase domain"/>
    <property type="match status" value="1"/>
</dbReference>
<dbReference type="InterPro" id="IPR023210">
    <property type="entry name" value="NADP_OxRdtase_dom"/>
</dbReference>
<protein>
    <submittedName>
        <fullName evidence="3">Aldo-keto reductase (AKR), putative</fullName>
    </submittedName>
</protein>
<accession>B0Y202</accession>
<dbReference type="SUPFAM" id="SSF51430">
    <property type="entry name" value="NAD(P)-linked oxidoreductase"/>
    <property type="match status" value="1"/>
</dbReference>
<dbReference type="PANTHER" id="PTHR43827">
    <property type="entry name" value="2,5-DIKETO-D-GLUCONIC ACID REDUCTASE"/>
    <property type="match status" value="1"/>
</dbReference>
<sequence>MARAAISKMPWDKYILRSVQEAPPVHLPLFLYGTAWKKDRTAGLVYQALNAGFRAVDTAGQPKHYQEELVGEGIRRAIHDGILRREDLYTKFTSVHGQDPNKMPYDPRTSVTDQVHASVKSSLHNLCAPDASSSVEDAYIDTFLLHSPLSTMAETMEAWLTLESYVPHRIRNLGISNCTLPILKELYARATVKPAVVQNRFYPDTRFDVPLRTFCGAHDIIYQSFWTLTANPGLLRSDAVQSLASQVEISPAAALYCLVLGLGNTTVLNGTTNRARMDADLAAVRKVEQFSKDSPDAWQMVLDHFKRVIGDDVDTVKK</sequence>
<organism evidence="3 4">
    <name type="scientific">Aspergillus fumigatus (strain CBS 144.89 / FGSC A1163 / CEA10)</name>
    <name type="common">Neosartorya fumigata</name>
    <dbReference type="NCBI Taxonomy" id="451804"/>
    <lineage>
        <taxon>Eukaryota</taxon>
        <taxon>Fungi</taxon>
        <taxon>Dikarya</taxon>
        <taxon>Ascomycota</taxon>
        <taxon>Pezizomycotina</taxon>
        <taxon>Eurotiomycetes</taxon>
        <taxon>Eurotiomycetidae</taxon>
        <taxon>Eurotiales</taxon>
        <taxon>Aspergillaceae</taxon>
        <taxon>Aspergillus</taxon>
        <taxon>Aspergillus subgen. Fumigati</taxon>
    </lineage>
</organism>
<dbReference type="InterPro" id="IPR036812">
    <property type="entry name" value="NAD(P)_OxRdtase_dom_sf"/>
</dbReference>